<reference evidence="3 4" key="1">
    <citation type="submission" date="2020-03" db="EMBL/GenBank/DDBJ databases">
        <authorList>
            <person name="Zhu W."/>
        </authorList>
    </citation>
    <scope>NUCLEOTIDE SEQUENCE [LARGE SCALE GENOMIC DNA]</scope>
    <source>
        <strain evidence="3 4">185</strain>
    </source>
</reference>
<dbReference type="RefSeq" id="WP_166323238.1">
    <property type="nucleotide sequence ID" value="NZ_CP049916.1"/>
</dbReference>
<dbReference type="Pfam" id="PF01882">
    <property type="entry name" value="DUF58"/>
    <property type="match status" value="1"/>
</dbReference>
<keyword evidence="1" id="KW-0472">Membrane</keyword>
<name>A0A6G8S2Z2_9GAMM</name>
<accession>A0A6G8S2Z2</accession>
<keyword evidence="1" id="KW-1133">Transmembrane helix</keyword>
<dbReference type="Proteomes" id="UP000501939">
    <property type="component" value="Chromosome"/>
</dbReference>
<keyword evidence="4" id="KW-1185">Reference proteome</keyword>
<feature type="domain" description="DUF58" evidence="2">
    <location>
        <begin position="203"/>
        <end position="241"/>
    </location>
</feature>
<evidence type="ECO:0000313" key="4">
    <source>
        <dbReference type="Proteomes" id="UP000501939"/>
    </source>
</evidence>
<organism evidence="3 4">
    <name type="scientific">Acinetobacter lanii</name>
    <dbReference type="NCBI Taxonomy" id="2715163"/>
    <lineage>
        <taxon>Bacteria</taxon>
        <taxon>Pseudomonadati</taxon>
        <taxon>Pseudomonadota</taxon>
        <taxon>Gammaproteobacteria</taxon>
        <taxon>Moraxellales</taxon>
        <taxon>Moraxellaceae</taxon>
        <taxon>Acinetobacter</taxon>
    </lineage>
</organism>
<dbReference type="KEGG" id="alj:G8D99_05125"/>
<dbReference type="PANTHER" id="PTHR34351">
    <property type="entry name" value="SLR1927 PROTEIN-RELATED"/>
    <property type="match status" value="1"/>
</dbReference>
<protein>
    <submittedName>
        <fullName evidence="3">DUF58 domain-containing protein</fullName>
    </submittedName>
</protein>
<gene>
    <name evidence="3" type="ORF">G8D99_05125</name>
</gene>
<evidence type="ECO:0000259" key="2">
    <source>
        <dbReference type="Pfam" id="PF01882"/>
    </source>
</evidence>
<proteinExistence type="predicted"/>
<keyword evidence="1" id="KW-0812">Transmembrane</keyword>
<sequence>MLKAQLRQWMAKRFSLTSSKQLKQRDILIFIYQQGYLYLVLILITFIAGINYANNLILGFCFLISALLCISFYLTFKQLHQLEIEFILPEVGRVNNSFILQVYLKQATPQQRYLYLKVNDEIQPILFQDTQLKIELSLKAMTRGAMQIPPIQLYSTYPLGLVRAWSYFYLSEPLWIAPEAKHFQNNVQATSSLGEPDFDEFRELRNYQAGDSLHAVSWKQAARGQGLYVKQFEDQKDANVITIDYAHMPTTNHEEKLSLMMGLVDECEQQQIRYRLILNQHFLEQSVGTQQYLKAQFVLAQAD</sequence>
<dbReference type="EMBL" id="CP049916">
    <property type="protein sequence ID" value="QIO08460.1"/>
    <property type="molecule type" value="Genomic_DNA"/>
</dbReference>
<evidence type="ECO:0000313" key="3">
    <source>
        <dbReference type="EMBL" id="QIO08460.1"/>
    </source>
</evidence>
<dbReference type="PANTHER" id="PTHR34351:SF1">
    <property type="entry name" value="SLR1927 PROTEIN"/>
    <property type="match status" value="1"/>
</dbReference>
<feature type="transmembrane region" description="Helical" evidence="1">
    <location>
        <begin position="27"/>
        <end position="50"/>
    </location>
</feature>
<dbReference type="AlphaFoldDB" id="A0A6G8S2Z2"/>
<feature type="transmembrane region" description="Helical" evidence="1">
    <location>
        <begin position="56"/>
        <end position="76"/>
    </location>
</feature>
<evidence type="ECO:0000256" key="1">
    <source>
        <dbReference type="SAM" id="Phobius"/>
    </source>
</evidence>
<dbReference type="InterPro" id="IPR002881">
    <property type="entry name" value="DUF58"/>
</dbReference>